<evidence type="ECO:0000313" key="2">
    <source>
        <dbReference type="EMBL" id="DAD38723.1"/>
    </source>
</evidence>
<dbReference type="Proteomes" id="UP000607653">
    <property type="component" value="Unassembled WGS sequence"/>
</dbReference>
<organism evidence="2 3">
    <name type="scientific">Nelumbo nucifera</name>
    <name type="common">Sacred lotus</name>
    <dbReference type="NCBI Taxonomy" id="4432"/>
    <lineage>
        <taxon>Eukaryota</taxon>
        <taxon>Viridiplantae</taxon>
        <taxon>Streptophyta</taxon>
        <taxon>Embryophyta</taxon>
        <taxon>Tracheophyta</taxon>
        <taxon>Spermatophyta</taxon>
        <taxon>Magnoliopsida</taxon>
        <taxon>Proteales</taxon>
        <taxon>Nelumbonaceae</taxon>
        <taxon>Nelumbo</taxon>
    </lineage>
</organism>
<dbReference type="AlphaFoldDB" id="A0A822Z2I9"/>
<sequence length="111" mass="12128">MMQETGDGAQPSKGVVWIKTHRRKDGVLVDVESERAMEQLENLASQWATTSGGSSVPNNDDFDQIFGVERHGYMRTYGLGVTPSTLSMSCRNRASESTSTGGGFGHEDRDE</sequence>
<evidence type="ECO:0000313" key="3">
    <source>
        <dbReference type="Proteomes" id="UP000607653"/>
    </source>
</evidence>
<dbReference type="InterPro" id="IPR004252">
    <property type="entry name" value="Probable_transposase_24"/>
</dbReference>
<dbReference type="EMBL" id="DUZY01000005">
    <property type="protein sequence ID" value="DAD38723.1"/>
    <property type="molecule type" value="Genomic_DNA"/>
</dbReference>
<gene>
    <name evidence="2" type="ORF">HUJ06_013045</name>
</gene>
<protein>
    <submittedName>
        <fullName evidence="2">Uncharacterized protein</fullName>
    </submittedName>
</protein>
<keyword evidence="3" id="KW-1185">Reference proteome</keyword>
<proteinExistence type="predicted"/>
<accession>A0A822Z2I9</accession>
<evidence type="ECO:0000256" key="1">
    <source>
        <dbReference type="SAM" id="MobiDB-lite"/>
    </source>
</evidence>
<name>A0A822Z2I9_NELNU</name>
<dbReference type="Pfam" id="PF03004">
    <property type="entry name" value="Transposase_24"/>
    <property type="match status" value="1"/>
</dbReference>
<feature type="compositionally biased region" description="Polar residues" evidence="1">
    <location>
        <begin position="84"/>
        <end position="99"/>
    </location>
</feature>
<comment type="caution">
    <text evidence="2">The sequence shown here is derived from an EMBL/GenBank/DDBJ whole genome shotgun (WGS) entry which is preliminary data.</text>
</comment>
<feature type="region of interest" description="Disordered" evidence="1">
    <location>
        <begin position="84"/>
        <end position="111"/>
    </location>
</feature>
<reference evidence="2 3" key="1">
    <citation type="journal article" date="2020" name="Mol. Biol. Evol.">
        <title>Distinct Expression and Methylation Patterns for Genes with Different Fates following a Single Whole-Genome Duplication in Flowering Plants.</title>
        <authorList>
            <person name="Shi T."/>
            <person name="Rahmani R.S."/>
            <person name="Gugger P.F."/>
            <person name="Wang M."/>
            <person name="Li H."/>
            <person name="Zhang Y."/>
            <person name="Li Z."/>
            <person name="Wang Q."/>
            <person name="Van de Peer Y."/>
            <person name="Marchal K."/>
            <person name="Chen J."/>
        </authorList>
    </citation>
    <scope>NUCLEOTIDE SEQUENCE [LARGE SCALE GENOMIC DNA]</scope>
    <source>
        <tissue evidence="2">Leaf</tissue>
    </source>
</reference>